<protein>
    <recommendedName>
        <fullName evidence="4">Crinkler effector protein N-terminal domain-containing protein</fullName>
    </recommendedName>
</protein>
<dbReference type="InterPro" id="IPR045379">
    <property type="entry name" value="Crinkler_N"/>
</dbReference>
<comment type="subcellular location">
    <subcellularLocation>
        <location evidence="1">Host cell</location>
    </subcellularLocation>
    <subcellularLocation>
        <location evidence="2">Secreted</location>
    </subcellularLocation>
</comment>
<sequence length="97" mass="10674">TLNCLLYGDKTTFTIRIASTATVEGLKVAIKDRTPLALAHIDPMDLCLWKVSIAVDSQLNTTVKAYAYEEEEALNGVMKVSNVFGDSLDGYLHILVR</sequence>
<dbReference type="GO" id="GO:0005576">
    <property type="term" value="C:extracellular region"/>
    <property type="evidence" value="ECO:0007669"/>
    <property type="project" value="UniProtKB-SubCell"/>
</dbReference>
<evidence type="ECO:0000259" key="4">
    <source>
        <dbReference type="Pfam" id="PF20147"/>
    </source>
</evidence>
<dbReference type="OrthoDB" id="2409492at2759"/>
<keyword evidence="3" id="KW-0964">Secreted</keyword>
<feature type="non-terminal residue" evidence="5">
    <location>
        <position position="1"/>
    </location>
</feature>
<organism evidence="5 6">
    <name type="scientific">Athelia psychrophila</name>
    <dbReference type="NCBI Taxonomy" id="1759441"/>
    <lineage>
        <taxon>Eukaryota</taxon>
        <taxon>Fungi</taxon>
        <taxon>Dikarya</taxon>
        <taxon>Basidiomycota</taxon>
        <taxon>Agaricomycotina</taxon>
        <taxon>Agaricomycetes</taxon>
        <taxon>Agaricomycetidae</taxon>
        <taxon>Atheliales</taxon>
        <taxon>Atheliaceae</taxon>
        <taxon>Athelia</taxon>
    </lineage>
</organism>
<name>A0A166GHQ4_9AGAM</name>
<dbReference type="AlphaFoldDB" id="A0A166GHQ4"/>
<evidence type="ECO:0000256" key="2">
    <source>
        <dbReference type="ARBA" id="ARBA00004613"/>
    </source>
</evidence>
<evidence type="ECO:0000256" key="1">
    <source>
        <dbReference type="ARBA" id="ARBA00004340"/>
    </source>
</evidence>
<evidence type="ECO:0000313" key="6">
    <source>
        <dbReference type="Proteomes" id="UP000076532"/>
    </source>
</evidence>
<dbReference type="GO" id="GO:0043657">
    <property type="term" value="C:host cell"/>
    <property type="evidence" value="ECO:0007669"/>
    <property type="project" value="UniProtKB-SubCell"/>
</dbReference>
<dbReference type="Proteomes" id="UP000076532">
    <property type="component" value="Unassembled WGS sequence"/>
</dbReference>
<dbReference type="EMBL" id="KV417578">
    <property type="protein sequence ID" value="KZP17846.1"/>
    <property type="molecule type" value="Genomic_DNA"/>
</dbReference>
<reference evidence="5 6" key="1">
    <citation type="journal article" date="2016" name="Mol. Biol. Evol.">
        <title>Comparative Genomics of Early-Diverging Mushroom-Forming Fungi Provides Insights into the Origins of Lignocellulose Decay Capabilities.</title>
        <authorList>
            <person name="Nagy L.G."/>
            <person name="Riley R."/>
            <person name="Tritt A."/>
            <person name="Adam C."/>
            <person name="Daum C."/>
            <person name="Floudas D."/>
            <person name="Sun H."/>
            <person name="Yadav J.S."/>
            <person name="Pangilinan J."/>
            <person name="Larsson K.H."/>
            <person name="Matsuura K."/>
            <person name="Barry K."/>
            <person name="Labutti K."/>
            <person name="Kuo R."/>
            <person name="Ohm R.A."/>
            <person name="Bhattacharya S.S."/>
            <person name="Shirouzu T."/>
            <person name="Yoshinaga Y."/>
            <person name="Martin F.M."/>
            <person name="Grigoriev I.V."/>
            <person name="Hibbett D.S."/>
        </authorList>
    </citation>
    <scope>NUCLEOTIDE SEQUENCE [LARGE SCALE GENOMIC DNA]</scope>
    <source>
        <strain evidence="5 6">CBS 109695</strain>
    </source>
</reference>
<dbReference type="Pfam" id="PF20147">
    <property type="entry name" value="Crinkler"/>
    <property type="match status" value="1"/>
</dbReference>
<evidence type="ECO:0000313" key="5">
    <source>
        <dbReference type="EMBL" id="KZP17846.1"/>
    </source>
</evidence>
<feature type="domain" description="Crinkler effector protein N-terminal" evidence="4">
    <location>
        <begin position="1"/>
        <end position="97"/>
    </location>
</feature>
<evidence type="ECO:0000256" key="3">
    <source>
        <dbReference type="ARBA" id="ARBA00022525"/>
    </source>
</evidence>
<gene>
    <name evidence="5" type="ORF">FIBSPDRAFT_689380</name>
</gene>
<keyword evidence="6" id="KW-1185">Reference proteome</keyword>
<accession>A0A166GHQ4</accession>
<feature type="non-terminal residue" evidence="5">
    <location>
        <position position="97"/>
    </location>
</feature>
<proteinExistence type="predicted"/>